<comment type="pathway">
    <text evidence="2 9 10">Cell wall biogenesis; peptidoglycan biosynthesis.</text>
</comment>
<evidence type="ECO:0000313" key="13">
    <source>
        <dbReference type="EMBL" id="KNX36889.1"/>
    </source>
</evidence>
<dbReference type="PROSITE" id="PS01011">
    <property type="entry name" value="FOLYLPOLYGLU_SYNT_1"/>
    <property type="match status" value="1"/>
</dbReference>
<dbReference type="OrthoDB" id="9809796at2"/>
<dbReference type="InterPro" id="IPR036565">
    <property type="entry name" value="Mur-like_cat_sf"/>
</dbReference>
<keyword evidence="9 10" id="KW-0573">Peptidoglycan synthesis</keyword>
<keyword evidence="4 9" id="KW-0436">Ligase</keyword>
<protein>
    <recommendedName>
        <fullName evidence="9 10">UDP-N-acetylmuramoylalanine--D-glutamate ligase</fullName>
        <ecNumber evidence="9 10">6.3.2.9</ecNumber>
    </recommendedName>
    <alternativeName>
        <fullName evidence="9">D-glutamic acid-adding enzyme</fullName>
    </alternativeName>
    <alternativeName>
        <fullName evidence="9">UDP-N-acetylmuramoyl-L-alanyl-D-glutamate synthetase</fullName>
    </alternativeName>
</protein>
<feature type="domain" description="Mur ligase central" evidence="12">
    <location>
        <begin position="140"/>
        <end position="328"/>
    </location>
</feature>
<dbReference type="GO" id="GO:0005737">
    <property type="term" value="C:cytoplasm"/>
    <property type="evidence" value="ECO:0007669"/>
    <property type="project" value="UniProtKB-SubCell"/>
</dbReference>
<dbReference type="HAMAP" id="MF_00639">
    <property type="entry name" value="MurD"/>
    <property type="match status" value="1"/>
</dbReference>
<evidence type="ECO:0000256" key="1">
    <source>
        <dbReference type="ARBA" id="ARBA00004496"/>
    </source>
</evidence>
<dbReference type="Pfam" id="PF08245">
    <property type="entry name" value="Mur_ligase_M"/>
    <property type="match status" value="1"/>
</dbReference>
<evidence type="ECO:0000256" key="8">
    <source>
        <dbReference type="ARBA" id="ARBA00023306"/>
    </source>
</evidence>
<organism evidence="13 14">
    <name type="scientific">Luteipulveratus halotolerans</name>
    <dbReference type="NCBI Taxonomy" id="1631356"/>
    <lineage>
        <taxon>Bacteria</taxon>
        <taxon>Bacillati</taxon>
        <taxon>Actinomycetota</taxon>
        <taxon>Actinomycetes</taxon>
        <taxon>Micrococcales</taxon>
        <taxon>Dermacoccaceae</taxon>
        <taxon>Luteipulveratus</taxon>
    </lineage>
</organism>
<dbReference type="Gene3D" id="3.90.190.20">
    <property type="entry name" value="Mur ligase, C-terminal domain"/>
    <property type="match status" value="1"/>
</dbReference>
<gene>
    <name evidence="9 13" type="primary">murD</name>
    <name evidence="13" type="ORF">VV01_06565</name>
</gene>
<name>A0A0L6CGN2_9MICO</name>
<dbReference type="InterPro" id="IPR036615">
    <property type="entry name" value="Mur_ligase_C_dom_sf"/>
</dbReference>
<dbReference type="Gene3D" id="3.40.50.720">
    <property type="entry name" value="NAD(P)-binding Rossmann-like Domain"/>
    <property type="match status" value="1"/>
</dbReference>
<dbReference type="Gene3D" id="3.40.1190.10">
    <property type="entry name" value="Mur-like, catalytic domain"/>
    <property type="match status" value="1"/>
</dbReference>
<comment type="similarity">
    <text evidence="9">Belongs to the MurCDEF family.</text>
</comment>
<evidence type="ECO:0000256" key="9">
    <source>
        <dbReference type="HAMAP-Rule" id="MF_00639"/>
    </source>
</evidence>
<dbReference type="InterPro" id="IPR013221">
    <property type="entry name" value="Mur_ligase_cen"/>
</dbReference>
<accession>A0A0L6CGN2</accession>
<dbReference type="RefSeq" id="WP_050669190.1">
    <property type="nucleotide sequence ID" value="NZ_LAIR01000002.1"/>
</dbReference>
<keyword evidence="6 9" id="KW-0547">Nucleotide-binding</keyword>
<dbReference type="SUPFAM" id="SSF53244">
    <property type="entry name" value="MurD-like peptide ligases, peptide-binding domain"/>
    <property type="match status" value="1"/>
</dbReference>
<evidence type="ECO:0000256" key="4">
    <source>
        <dbReference type="ARBA" id="ARBA00022598"/>
    </source>
</evidence>
<proteinExistence type="inferred from homology"/>
<dbReference type="GO" id="GO:0005524">
    <property type="term" value="F:ATP binding"/>
    <property type="evidence" value="ECO:0007669"/>
    <property type="project" value="UniProtKB-UniRule"/>
</dbReference>
<evidence type="ECO:0000256" key="2">
    <source>
        <dbReference type="ARBA" id="ARBA00004752"/>
    </source>
</evidence>
<dbReference type="PATRIC" id="fig|1631356.3.peg.1258"/>
<dbReference type="UniPathway" id="UPA00219"/>
<dbReference type="EC" id="6.3.2.9" evidence="9 10"/>
<dbReference type="EMBL" id="LAIR01000002">
    <property type="protein sequence ID" value="KNX36889.1"/>
    <property type="molecule type" value="Genomic_DNA"/>
</dbReference>
<comment type="subcellular location">
    <subcellularLocation>
        <location evidence="1 9 10">Cytoplasm</location>
    </subcellularLocation>
</comment>
<sequence>MSAPLDPSYEPFGGVRDLTHRDADWSGLRVLVVGLGVSGFAAADALLERGAVVSVVSPDTNDAIADRARILEVLGARVVAGEPLADAAPVNTDLVVTSPGVPPTNPLLVACADAGIPVWGEVELAWRMRSREGAAPWLTVTGTNGKTTCVTMLESILQTAGLRATAAGNVGLPILEAVLHPEPYDVLAVELSTFQLHWSRSISAHSAVCLNVAPDHVDWHGSYDEYRRMKGRIYEHAQVACVYNVQDPQTEQLVRDADVVEGCRAVGFTLGLPARSMVGVVEDVLADRAFVEQRQTSAAELCEVSDLAVDGAAPAPHYVADALAAAALARSFGVAPAAVRDGLRAYHPQPHRVQAVATFDDVRYVDDSKATNPPAARASLTAYDHVVWVGGGQLKGADVDDLVREVAPRLRGAVLIGVDQQQIADALARHAPDVPVRQLASTDTEVMDDVLREAHALAQPGDVVLLAPAAASKDMFPSYEARGDAFAAAVRRLAEGAAGSST</sequence>
<dbReference type="PANTHER" id="PTHR43692:SF1">
    <property type="entry name" value="UDP-N-ACETYLMURAMOYLALANINE--D-GLUTAMATE LIGASE"/>
    <property type="match status" value="1"/>
</dbReference>
<evidence type="ECO:0000256" key="10">
    <source>
        <dbReference type="RuleBase" id="RU003664"/>
    </source>
</evidence>
<keyword evidence="7 9" id="KW-0067">ATP-binding</keyword>
<dbReference type="PANTHER" id="PTHR43692">
    <property type="entry name" value="UDP-N-ACETYLMURAMOYLALANINE--D-GLUTAMATE LIGASE"/>
    <property type="match status" value="1"/>
</dbReference>
<dbReference type="GO" id="GO:0071555">
    <property type="term" value="P:cell wall organization"/>
    <property type="evidence" value="ECO:0007669"/>
    <property type="project" value="UniProtKB-KW"/>
</dbReference>
<dbReference type="InterPro" id="IPR005762">
    <property type="entry name" value="MurD"/>
</dbReference>
<dbReference type="InterPro" id="IPR004101">
    <property type="entry name" value="Mur_ligase_C"/>
</dbReference>
<dbReference type="SUPFAM" id="SSF51984">
    <property type="entry name" value="MurCD N-terminal domain"/>
    <property type="match status" value="1"/>
</dbReference>
<evidence type="ECO:0000256" key="7">
    <source>
        <dbReference type="ARBA" id="ARBA00022840"/>
    </source>
</evidence>
<dbReference type="AlphaFoldDB" id="A0A0L6CGN2"/>
<keyword evidence="9 10" id="KW-0961">Cell wall biogenesis/degradation</keyword>
<dbReference type="STRING" id="1631356.VV01_06565"/>
<feature type="domain" description="Mur ligase C-terminal" evidence="11">
    <location>
        <begin position="351"/>
        <end position="469"/>
    </location>
</feature>
<evidence type="ECO:0000256" key="3">
    <source>
        <dbReference type="ARBA" id="ARBA00022490"/>
    </source>
</evidence>
<dbReference type="Proteomes" id="UP000037397">
    <property type="component" value="Unassembled WGS sequence"/>
</dbReference>
<dbReference type="GO" id="GO:0009252">
    <property type="term" value="P:peptidoglycan biosynthetic process"/>
    <property type="evidence" value="ECO:0007669"/>
    <property type="project" value="UniProtKB-UniRule"/>
</dbReference>
<dbReference type="NCBIfam" id="TIGR01087">
    <property type="entry name" value="murD"/>
    <property type="match status" value="1"/>
</dbReference>
<dbReference type="InterPro" id="IPR018109">
    <property type="entry name" value="Folylpolyglutamate_synth_CS"/>
</dbReference>
<dbReference type="GO" id="GO:0004326">
    <property type="term" value="F:tetrahydrofolylpolyglutamate synthase activity"/>
    <property type="evidence" value="ECO:0007669"/>
    <property type="project" value="InterPro"/>
</dbReference>
<evidence type="ECO:0000313" key="14">
    <source>
        <dbReference type="Proteomes" id="UP000037397"/>
    </source>
</evidence>
<dbReference type="Pfam" id="PF02875">
    <property type="entry name" value="Mur_ligase_C"/>
    <property type="match status" value="1"/>
</dbReference>
<reference evidence="14" key="1">
    <citation type="submission" date="2015-03" db="EMBL/GenBank/DDBJ databases">
        <title>Luteipulveratus halotolerans sp. nov., a novel actinobacterium (Dermacoccaceae) from Sarawak, Malaysia.</title>
        <authorList>
            <person name="Juboi H."/>
            <person name="Basik A."/>
            <person name="Shamsul S.S."/>
            <person name="Arnold P."/>
            <person name="Schmitt E.K."/>
            <person name="Sanglier J.-J."/>
            <person name="Yeo T."/>
        </authorList>
    </citation>
    <scope>NUCLEOTIDE SEQUENCE [LARGE SCALE GENOMIC DNA]</scope>
    <source>
        <strain evidence="14">C296001</strain>
    </source>
</reference>
<feature type="binding site" evidence="9">
    <location>
        <begin position="142"/>
        <end position="148"/>
    </location>
    <ligand>
        <name>ATP</name>
        <dbReference type="ChEBI" id="CHEBI:30616"/>
    </ligand>
</feature>
<evidence type="ECO:0000259" key="11">
    <source>
        <dbReference type="Pfam" id="PF02875"/>
    </source>
</evidence>
<dbReference type="GO" id="GO:0008360">
    <property type="term" value="P:regulation of cell shape"/>
    <property type="evidence" value="ECO:0007669"/>
    <property type="project" value="UniProtKB-KW"/>
</dbReference>
<comment type="caution">
    <text evidence="13">The sequence shown here is derived from an EMBL/GenBank/DDBJ whole genome shotgun (WGS) entry which is preliminary data.</text>
</comment>
<dbReference type="GO" id="GO:0051301">
    <property type="term" value="P:cell division"/>
    <property type="evidence" value="ECO:0007669"/>
    <property type="project" value="UniProtKB-KW"/>
</dbReference>
<comment type="catalytic activity">
    <reaction evidence="9 10">
        <text>UDP-N-acetyl-alpha-D-muramoyl-L-alanine + D-glutamate + ATP = UDP-N-acetyl-alpha-D-muramoyl-L-alanyl-D-glutamate + ADP + phosphate + H(+)</text>
        <dbReference type="Rhea" id="RHEA:16429"/>
        <dbReference type="ChEBI" id="CHEBI:15378"/>
        <dbReference type="ChEBI" id="CHEBI:29986"/>
        <dbReference type="ChEBI" id="CHEBI:30616"/>
        <dbReference type="ChEBI" id="CHEBI:43474"/>
        <dbReference type="ChEBI" id="CHEBI:83898"/>
        <dbReference type="ChEBI" id="CHEBI:83900"/>
        <dbReference type="ChEBI" id="CHEBI:456216"/>
        <dbReference type="EC" id="6.3.2.9"/>
    </reaction>
</comment>
<dbReference type="GO" id="GO:0008764">
    <property type="term" value="F:UDP-N-acetylmuramoylalanine-D-glutamate ligase activity"/>
    <property type="evidence" value="ECO:0007669"/>
    <property type="project" value="UniProtKB-UniRule"/>
</dbReference>
<dbReference type="SUPFAM" id="SSF53623">
    <property type="entry name" value="MurD-like peptide ligases, catalytic domain"/>
    <property type="match status" value="1"/>
</dbReference>
<keyword evidence="3 9" id="KW-0963">Cytoplasm</keyword>
<comment type="function">
    <text evidence="9 10">Cell wall formation. Catalyzes the addition of glutamate to the nucleotide precursor UDP-N-acetylmuramoyl-L-alanine (UMA).</text>
</comment>
<dbReference type="Pfam" id="PF21799">
    <property type="entry name" value="MurD-like_N"/>
    <property type="match status" value="1"/>
</dbReference>
<evidence type="ECO:0000259" key="12">
    <source>
        <dbReference type="Pfam" id="PF08245"/>
    </source>
</evidence>
<keyword evidence="14" id="KW-1185">Reference proteome</keyword>
<keyword evidence="5 9" id="KW-0132">Cell division</keyword>
<keyword evidence="8 9" id="KW-0131">Cell cycle</keyword>
<evidence type="ECO:0000256" key="6">
    <source>
        <dbReference type="ARBA" id="ARBA00022741"/>
    </source>
</evidence>
<evidence type="ECO:0000256" key="5">
    <source>
        <dbReference type="ARBA" id="ARBA00022618"/>
    </source>
</evidence>
<keyword evidence="9 10" id="KW-0133">Cell shape</keyword>